<evidence type="ECO:0000313" key="1">
    <source>
        <dbReference type="EMBL" id="GBO31760.1"/>
    </source>
</evidence>
<organism evidence="1 2">
    <name type="scientific">Araneus ventricosus</name>
    <name type="common">Orbweaver spider</name>
    <name type="synonym">Epeira ventricosa</name>
    <dbReference type="NCBI Taxonomy" id="182803"/>
    <lineage>
        <taxon>Eukaryota</taxon>
        <taxon>Metazoa</taxon>
        <taxon>Ecdysozoa</taxon>
        <taxon>Arthropoda</taxon>
        <taxon>Chelicerata</taxon>
        <taxon>Arachnida</taxon>
        <taxon>Araneae</taxon>
        <taxon>Araneomorphae</taxon>
        <taxon>Entelegynae</taxon>
        <taxon>Araneoidea</taxon>
        <taxon>Araneidae</taxon>
        <taxon>Araneus</taxon>
    </lineage>
</organism>
<gene>
    <name evidence="1" type="ORF">AVEN_41382_1</name>
</gene>
<keyword evidence="2" id="KW-1185">Reference proteome</keyword>
<reference evidence="1 2" key="1">
    <citation type="journal article" date="2019" name="Sci. Rep.">
        <title>Orb-weaving spider Araneus ventricosus genome elucidates the spidroin gene catalogue.</title>
        <authorList>
            <person name="Kono N."/>
            <person name="Nakamura H."/>
            <person name="Ohtoshi R."/>
            <person name="Moran D.A.P."/>
            <person name="Shinohara A."/>
            <person name="Yoshida Y."/>
            <person name="Fujiwara M."/>
            <person name="Mori M."/>
            <person name="Tomita M."/>
            <person name="Arakawa K."/>
        </authorList>
    </citation>
    <scope>NUCLEOTIDE SEQUENCE [LARGE SCALE GENOMIC DNA]</scope>
</reference>
<protein>
    <submittedName>
        <fullName evidence="1">Uncharacterized protein</fullName>
    </submittedName>
</protein>
<dbReference type="EMBL" id="BGPR01055124">
    <property type="protein sequence ID" value="GBO31760.1"/>
    <property type="molecule type" value="Genomic_DNA"/>
</dbReference>
<dbReference type="Proteomes" id="UP000499080">
    <property type="component" value="Unassembled WGS sequence"/>
</dbReference>
<proteinExistence type="predicted"/>
<evidence type="ECO:0000313" key="2">
    <source>
        <dbReference type="Proteomes" id="UP000499080"/>
    </source>
</evidence>
<feature type="non-terminal residue" evidence="1">
    <location>
        <position position="1"/>
    </location>
</feature>
<sequence>FRLRKEKREAEKGKKRAALAPGWIRNFAADYLLGRAGDAGFGRKRSCRSTHLLNEYAGRWADTRGFPKTVRFGYDILLTQGVSPRRAFRLRYSVCLQIHCTGILNQNKSC</sequence>
<dbReference type="AlphaFoldDB" id="A0A4Y2W6K3"/>
<accession>A0A4Y2W6K3</accession>
<name>A0A4Y2W6K3_ARAVE</name>
<comment type="caution">
    <text evidence="1">The sequence shown here is derived from an EMBL/GenBank/DDBJ whole genome shotgun (WGS) entry which is preliminary data.</text>
</comment>